<dbReference type="InterPro" id="IPR045851">
    <property type="entry name" value="AMP-bd_C_sf"/>
</dbReference>
<dbReference type="Pfam" id="PF14535">
    <property type="entry name" value="AMP-binding_C_2"/>
    <property type="match status" value="1"/>
</dbReference>
<proteinExistence type="predicted"/>
<dbReference type="Gene3D" id="3.30.300.30">
    <property type="match status" value="1"/>
</dbReference>
<dbReference type="InterPro" id="IPR000873">
    <property type="entry name" value="AMP-dep_synth/lig_dom"/>
</dbReference>
<dbReference type="PANTHER" id="PTHR43845">
    <property type="entry name" value="BLR5969 PROTEIN"/>
    <property type="match status" value="1"/>
</dbReference>
<dbReference type="PANTHER" id="PTHR43845:SF1">
    <property type="entry name" value="BLR5969 PROTEIN"/>
    <property type="match status" value="1"/>
</dbReference>
<sequence length="450" mass="49848">MGAFFDALFSGSAVSPMTSPHPESLSRTELIDHQTSRLKSLLSLVEQNNPFWQERFNSCGLKSAEFQSLDDLSKLPLLTKQELVENQNAFSPFGTNLSAPMTGYSRLHQTSGTTGKPMRWLDTPESWNWFMDCWAQIYRICEITPEDIFAFPFSFGPFIGFWAAFEGAQRLGNLSLTMGGMTSEARLNLILEMNATIVCCTPTYAMRLADVAEQLGIPLAESSVRMIIVAGEPGGAIPAVRNRIEASWGARVIDHWGMTDIGSLGVEPANAPGGLLILESECLAEVLDPETNAPVPAGQTGELIITNFGRTSQPVIRYRTGDLVKVATQPCKSGYELMRLEGGILGRVDDMVTIRGNNVFPSSLDAIIREIPDIIEYQVNVITRRSMPHMKIEIEPTSQRLSAPESLDALIEQVEQGIKDRLNFHAEVILVSENALPRFEMKGRRFFRND</sequence>
<dbReference type="Pfam" id="PF00501">
    <property type="entry name" value="AMP-binding"/>
    <property type="match status" value="1"/>
</dbReference>
<dbReference type="Proteomes" id="UP000315724">
    <property type="component" value="Chromosome"/>
</dbReference>
<organism evidence="3 4">
    <name type="scientific">Thalassoglobus polymorphus</name>
    <dbReference type="NCBI Taxonomy" id="2527994"/>
    <lineage>
        <taxon>Bacteria</taxon>
        <taxon>Pseudomonadati</taxon>
        <taxon>Planctomycetota</taxon>
        <taxon>Planctomycetia</taxon>
        <taxon>Planctomycetales</taxon>
        <taxon>Planctomycetaceae</taxon>
        <taxon>Thalassoglobus</taxon>
    </lineage>
</organism>
<evidence type="ECO:0000259" key="2">
    <source>
        <dbReference type="Pfam" id="PF14535"/>
    </source>
</evidence>
<evidence type="ECO:0000259" key="1">
    <source>
        <dbReference type="Pfam" id="PF00501"/>
    </source>
</evidence>
<dbReference type="Gene3D" id="3.40.50.12780">
    <property type="entry name" value="N-terminal domain of ligase-like"/>
    <property type="match status" value="1"/>
</dbReference>
<dbReference type="SUPFAM" id="SSF56801">
    <property type="entry name" value="Acetyl-CoA synthetase-like"/>
    <property type="match status" value="1"/>
</dbReference>
<protein>
    <submittedName>
        <fullName evidence="3">Phenylacetate-coenzyme A ligase</fullName>
        <ecNumber evidence="3">6.2.1.30</ecNumber>
    </submittedName>
</protein>
<keyword evidence="3" id="KW-0436">Ligase</keyword>
<gene>
    <name evidence="3" type="ORF">Mal48_16770</name>
</gene>
<dbReference type="GO" id="GO:0047475">
    <property type="term" value="F:phenylacetate-CoA ligase activity"/>
    <property type="evidence" value="ECO:0007669"/>
    <property type="project" value="UniProtKB-EC"/>
</dbReference>
<dbReference type="InterPro" id="IPR028154">
    <property type="entry name" value="AMP-dep_Lig_C"/>
</dbReference>
<keyword evidence="4" id="KW-1185">Reference proteome</keyword>
<feature type="domain" description="AMP-dependent synthetase/ligase" evidence="1">
    <location>
        <begin position="110"/>
        <end position="306"/>
    </location>
</feature>
<dbReference type="AlphaFoldDB" id="A0A517QLD8"/>
<dbReference type="KEGG" id="tpol:Mal48_16770"/>
<evidence type="ECO:0000313" key="3">
    <source>
        <dbReference type="EMBL" id="QDT32431.1"/>
    </source>
</evidence>
<evidence type="ECO:0000313" key="4">
    <source>
        <dbReference type="Proteomes" id="UP000315724"/>
    </source>
</evidence>
<name>A0A517QLD8_9PLAN</name>
<dbReference type="InterPro" id="IPR042099">
    <property type="entry name" value="ANL_N_sf"/>
</dbReference>
<dbReference type="EMBL" id="CP036267">
    <property type="protein sequence ID" value="QDT32431.1"/>
    <property type="molecule type" value="Genomic_DNA"/>
</dbReference>
<feature type="domain" description="AMP-dependent ligase C-terminal" evidence="2">
    <location>
        <begin position="356"/>
        <end position="447"/>
    </location>
</feature>
<dbReference type="EC" id="6.2.1.30" evidence="3"/>
<accession>A0A517QLD8</accession>
<reference evidence="3 4" key="1">
    <citation type="submission" date="2019-02" db="EMBL/GenBank/DDBJ databases">
        <title>Deep-cultivation of Planctomycetes and their phenomic and genomic characterization uncovers novel biology.</title>
        <authorList>
            <person name="Wiegand S."/>
            <person name="Jogler M."/>
            <person name="Boedeker C."/>
            <person name="Pinto D."/>
            <person name="Vollmers J."/>
            <person name="Rivas-Marin E."/>
            <person name="Kohn T."/>
            <person name="Peeters S.H."/>
            <person name="Heuer A."/>
            <person name="Rast P."/>
            <person name="Oberbeckmann S."/>
            <person name="Bunk B."/>
            <person name="Jeske O."/>
            <person name="Meyerdierks A."/>
            <person name="Storesund J.E."/>
            <person name="Kallscheuer N."/>
            <person name="Luecker S."/>
            <person name="Lage O.M."/>
            <person name="Pohl T."/>
            <person name="Merkel B.J."/>
            <person name="Hornburger P."/>
            <person name="Mueller R.-W."/>
            <person name="Bruemmer F."/>
            <person name="Labrenz M."/>
            <person name="Spormann A.M."/>
            <person name="Op den Camp H."/>
            <person name="Overmann J."/>
            <person name="Amann R."/>
            <person name="Jetten M.S.M."/>
            <person name="Mascher T."/>
            <person name="Medema M.H."/>
            <person name="Devos D.P."/>
            <person name="Kaster A.-K."/>
            <person name="Ovreas L."/>
            <person name="Rohde M."/>
            <person name="Galperin M.Y."/>
            <person name="Jogler C."/>
        </authorList>
    </citation>
    <scope>NUCLEOTIDE SEQUENCE [LARGE SCALE GENOMIC DNA]</scope>
    <source>
        <strain evidence="3 4">Mal48</strain>
    </source>
</reference>